<evidence type="ECO:0000256" key="1">
    <source>
        <dbReference type="SAM" id="Phobius"/>
    </source>
</evidence>
<dbReference type="KEGG" id="llu:AKJ09_04886"/>
<feature type="transmembrane region" description="Helical" evidence="1">
    <location>
        <begin position="179"/>
        <end position="203"/>
    </location>
</feature>
<dbReference type="EMBL" id="CP012333">
    <property type="protein sequence ID" value="AKU98222.1"/>
    <property type="molecule type" value="Genomic_DNA"/>
</dbReference>
<feature type="transmembrane region" description="Helical" evidence="1">
    <location>
        <begin position="332"/>
        <end position="351"/>
    </location>
</feature>
<gene>
    <name evidence="4" type="ORF">AKJ09_04886</name>
</gene>
<evidence type="ECO:0000313" key="5">
    <source>
        <dbReference type="Proteomes" id="UP000064967"/>
    </source>
</evidence>
<dbReference type="Pfam" id="PF13795">
    <property type="entry name" value="HupE_UreJ_2"/>
    <property type="match status" value="1"/>
</dbReference>
<feature type="signal peptide" evidence="2">
    <location>
        <begin position="1"/>
        <end position="22"/>
    </location>
</feature>
<dbReference type="PROSITE" id="PS50222">
    <property type="entry name" value="EF_HAND_2"/>
    <property type="match status" value="1"/>
</dbReference>
<accession>A0A0K1PXJ2</accession>
<feature type="chain" id="PRO_5005466779" evidence="2">
    <location>
        <begin position="23"/>
        <end position="358"/>
    </location>
</feature>
<dbReference type="InterPro" id="IPR018247">
    <property type="entry name" value="EF_Hand_1_Ca_BS"/>
</dbReference>
<feature type="domain" description="EF-hand" evidence="3">
    <location>
        <begin position="47"/>
        <end position="82"/>
    </location>
</feature>
<proteinExistence type="predicted"/>
<keyword evidence="1" id="KW-1133">Transmembrane helix</keyword>
<keyword evidence="1" id="KW-0472">Membrane</keyword>
<feature type="transmembrane region" description="Helical" evidence="1">
    <location>
        <begin position="296"/>
        <end position="320"/>
    </location>
</feature>
<name>A0A0K1PXJ2_9BACT</name>
<evidence type="ECO:0000259" key="3">
    <source>
        <dbReference type="PROSITE" id="PS50222"/>
    </source>
</evidence>
<feature type="transmembrane region" description="Helical" evidence="1">
    <location>
        <begin position="210"/>
        <end position="233"/>
    </location>
</feature>
<dbReference type="InterPro" id="IPR002048">
    <property type="entry name" value="EF_hand_dom"/>
</dbReference>
<dbReference type="PATRIC" id="fig|1391654.3.peg.4949"/>
<dbReference type="PROSITE" id="PS00018">
    <property type="entry name" value="EF_HAND_1"/>
    <property type="match status" value="1"/>
</dbReference>
<keyword evidence="1" id="KW-0812">Transmembrane</keyword>
<feature type="transmembrane region" description="Helical" evidence="1">
    <location>
        <begin position="265"/>
        <end position="284"/>
    </location>
</feature>
<feature type="transmembrane region" description="Helical" evidence="1">
    <location>
        <begin position="239"/>
        <end position="258"/>
    </location>
</feature>
<keyword evidence="2" id="KW-0732">Signal</keyword>
<dbReference type="GO" id="GO:0005509">
    <property type="term" value="F:calcium ion binding"/>
    <property type="evidence" value="ECO:0007669"/>
    <property type="project" value="InterPro"/>
</dbReference>
<dbReference type="RefSeq" id="WP_169927752.1">
    <property type="nucleotide sequence ID" value="NZ_CP012333.1"/>
</dbReference>
<organism evidence="4 5">
    <name type="scientific">Labilithrix luteola</name>
    <dbReference type="NCBI Taxonomy" id="1391654"/>
    <lineage>
        <taxon>Bacteria</taxon>
        <taxon>Pseudomonadati</taxon>
        <taxon>Myxococcota</taxon>
        <taxon>Polyangia</taxon>
        <taxon>Polyangiales</taxon>
        <taxon>Labilitrichaceae</taxon>
        <taxon>Labilithrix</taxon>
    </lineage>
</organism>
<keyword evidence="5" id="KW-1185">Reference proteome</keyword>
<protein>
    <submittedName>
        <fullName evidence="4">Membrane protein</fullName>
    </submittedName>
</protein>
<evidence type="ECO:0000256" key="2">
    <source>
        <dbReference type="SAM" id="SignalP"/>
    </source>
</evidence>
<dbReference type="STRING" id="1391654.AKJ09_04886"/>
<sequence>MSMRIALALLLGSIAFCFGVRAEAHQVGLSRGNYVLEDDRVEAEIVFAHRDLAAALPALDRDGDGKLSARELDDGASIVDAGIVRPFSIGASGGACQVALTSLAIDGEDAIVRARATCPAGGHDLTFGFGFLEPFPSGHRHLVHVRAGNVDQETVAMRTSPTILVDTGHPIVASRMPSFFGMGIEHILTGYDHLAFLAALVVVGGRARGLFKAITAFTLAHSASLALAVLGIWTPAPRFVEPAIALSIAYVGVENFFVRDTDKRWRITLPFGFVHGFGFAGALAERNLPAPRIPAALLGFNLGVEAGQIAILALVVPLVMLARNRFAVVRTWLVPAINVAGILAGLVWLWIRLHDATR</sequence>
<evidence type="ECO:0000313" key="4">
    <source>
        <dbReference type="EMBL" id="AKU98222.1"/>
    </source>
</evidence>
<reference evidence="4 5" key="1">
    <citation type="submission" date="2015-08" db="EMBL/GenBank/DDBJ databases">
        <authorList>
            <person name="Babu N.S."/>
            <person name="Beckwith C.J."/>
            <person name="Beseler K.G."/>
            <person name="Brison A."/>
            <person name="Carone J.V."/>
            <person name="Caskin T.P."/>
            <person name="Diamond M."/>
            <person name="Durham M.E."/>
            <person name="Foxe J.M."/>
            <person name="Go M."/>
            <person name="Henderson B.A."/>
            <person name="Jones I.B."/>
            <person name="McGettigan J.A."/>
            <person name="Micheletti S.J."/>
            <person name="Nasrallah M.E."/>
            <person name="Ortiz D."/>
            <person name="Piller C.R."/>
            <person name="Privatt S.R."/>
            <person name="Schneider S.L."/>
            <person name="Sharp S."/>
            <person name="Smith T.C."/>
            <person name="Stanton J.D."/>
            <person name="Ullery H.E."/>
            <person name="Wilson R.J."/>
            <person name="Serrano M.G."/>
            <person name="Buck G."/>
            <person name="Lee V."/>
            <person name="Wang Y."/>
            <person name="Carvalho R."/>
            <person name="Voegtly L."/>
            <person name="Shi R."/>
            <person name="Duckworth R."/>
            <person name="Johnson A."/>
            <person name="Loviza R."/>
            <person name="Walstead R."/>
            <person name="Shah Z."/>
            <person name="Kiflezghi M."/>
            <person name="Wade K."/>
            <person name="Ball S.L."/>
            <person name="Bradley K.W."/>
            <person name="Asai D.J."/>
            <person name="Bowman C.A."/>
            <person name="Russell D.A."/>
            <person name="Pope W.H."/>
            <person name="Jacobs-Sera D."/>
            <person name="Hendrix R.W."/>
            <person name="Hatfull G.F."/>
        </authorList>
    </citation>
    <scope>NUCLEOTIDE SEQUENCE [LARGE SCALE GENOMIC DNA]</scope>
    <source>
        <strain evidence="4 5">DSM 27648</strain>
    </source>
</reference>
<dbReference type="Proteomes" id="UP000064967">
    <property type="component" value="Chromosome"/>
</dbReference>
<dbReference type="InterPro" id="IPR032809">
    <property type="entry name" value="Put_HupE_UreJ"/>
</dbReference>
<dbReference type="AlphaFoldDB" id="A0A0K1PXJ2"/>